<evidence type="ECO:0000313" key="13">
    <source>
        <dbReference type="Proteomes" id="UP000265120"/>
    </source>
</evidence>
<feature type="transmembrane region" description="Helical" evidence="11">
    <location>
        <begin position="127"/>
        <end position="152"/>
    </location>
</feature>
<dbReference type="GO" id="GO:0005789">
    <property type="term" value="C:endoplasmic reticulum membrane"/>
    <property type="evidence" value="ECO:0007669"/>
    <property type="project" value="UniProtKB-SubCell"/>
</dbReference>
<evidence type="ECO:0000256" key="1">
    <source>
        <dbReference type="ARBA" id="ARBA00004477"/>
    </source>
</evidence>
<comment type="similarity">
    <text evidence="2 9">Belongs to the membrane-bound acyltransferase family. Sterol o-acyltransferase subfamily.</text>
</comment>
<dbReference type="GeneTree" id="ENSGT00950000183081"/>
<dbReference type="InParanoid" id="A0A3P8VTJ5"/>
<feature type="active site" evidence="10">
    <location>
        <position position="344"/>
    </location>
</feature>
<keyword evidence="7 9" id="KW-0472">Membrane</keyword>
<proteinExistence type="inferred from homology"/>
<evidence type="ECO:0000256" key="11">
    <source>
        <dbReference type="SAM" id="Phobius"/>
    </source>
</evidence>
<keyword evidence="5 9" id="KW-0256">Endoplasmic reticulum</keyword>
<dbReference type="PANTHER" id="PTHR10408">
    <property type="entry name" value="STEROL O-ACYLTRANSFERASE"/>
    <property type="match status" value="1"/>
</dbReference>
<dbReference type="GO" id="GO:0034736">
    <property type="term" value="F:cholesterol O-acyltransferase activity"/>
    <property type="evidence" value="ECO:0007669"/>
    <property type="project" value="TreeGrafter"/>
</dbReference>
<feature type="transmembrane region" description="Helical" evidence="11">
    <location>
        <begin position="354"/>
        <end position="374"/>
    </location>
</feature>
<dbReference type="STRING" id="244447.ENSCSEP00000016631"/>
<evidence type="ECO:0000256" key="8">
    <source>
        <dbReference type="ARBA" id="ARBA00023315"/>
    </source>
</evidence>
<accession>A0A3P8VTJ5</accession>
<dbReference type="InterPro" id="IPR004299">
    <property type="entry name" value="MBOAT_fam"/>
</dbReference>
<evidence type="ECO:0000256" key="5">
    <source>
        <dbReference type="ARBA" id="ARBA00022824"/>
    </source>
</evidence>
<reference evidence="12 13" key="1">
    <citation type="journal article" date="2014" name="Nat. Genet.">
        <title>Whole-genome sequence of a flatfish provides insights into ZW sex chromosome evolution and adaptation to a benthic lifestyle.</title>
        <authorList>
            <person name="Chen S."/>
            <person name="Zhang G."/>
            <person name="Shao C."/>
            <person name="Huang Q."/>
            <person name="Liu G."/>
            <person name="Zhang P."/>
            <person name="Song W."/>
            <person name="An N."/>
            <person name="Chalopin D."/>
            <person name="Volff J.N."/>
            <person name="Hong Y."/>
            <person name="Li Q."/>
            <person name="Sha Z."/>
            <person name="Zhou H."/>
            <person name="Xie M."/>
            <person name="Yu Q."/>
            <person name="Liu Y."/>
            <person name="Xiang H."/>
            <person name="Wang N."/>
            <person name="Wu K."/>
            <person name="Yang C."/>
            <person name="Zhou Q."/>
            <person name="Liao X."/>
            <person name="Yang L."/>
            <person name="Hu Q."/>
            <person name="Zhang J."/>
            <person name="Meng L."/>
            <person name="Jin L."/>
            <person name="Tian Y."/>
            <person name="Lian J."/>
            <person name="Yang J."/>
            <person name="Miao G."/>
            <person name="Liu S."/>
            <person name="Liang Z."/>
            <person name="Yan F."/>
            <person name="Li Y."/>
            <person name="Sun B."/>
            <person name="Zhang H."/>
            <person name="Zhang J."/>
            <person name="Zhu Y."/>
            <person name="Du M."/>
            <person name="Zhao Y."/>
            <person name="Schartl M."/>
            <person name="Tang Q."/>
            <person name="Wang J."/>
        </authorList>
    </citation>
    <scope>NUCLEOTIDE SEQUENCE</scope>
</reference>
<protein>
    <recommendedName>
        <fullName evidence="9">O-acyltransferase</fullName>
    </recommendedName>
</protein>
<evidence type="ECO:0000256" key="10">
    <source>
        <dbReference type="PIRSR" id="PIRSR000439-1"/>
    </source>
</evidence>
<dbReference type="GO" id="GO:0008203">
    <property type="term" value="P:cholesterol metabolic process"/>
    <property type="evidence" value="ECO:0007669"/>
    <property type="project" value="TreeGrafter"/>
</dbReference>
<keyword evidence="3 9" id="KW-0808">Transferase</keyword>
<evidence type="ECO:0000313" key="12">
    <source>
        <dbReference type="Ensembl" id="ENSCSEP00000016631.1"/>
    </source>
</evidence>
<keyword evidence="6 11" id="KW-1133">Transmembrane helix</keyword>
<evidence type="ECO:0000256" key="2">
    <source>
        <dbReference type="ARBA" id="ARBA00009010"/>
    </source>
</evidence>
<reference evidence="12" key="2">
    <citation type="submission" date="2025-08" db="UniProtKB">
        <authorList>
            <consortium name="Ensembl"/>
        </authorList>
    </citation>
    <scope>IDENTIFICATION</scope>
</reference>
<dbReference type="Pfam" id="PF03062">
    <property type="entry name" value="MBOAT"/>
    <property type="match status" value="1"/>
</dbReference>
<evidence type="ECO:0000256" key="3">
    <source>
        <dbReference type="ARBA" id="ARBA00022679"/>
    </source>
</evidence>
<dbReference type="Proteomes" id="UP000265120">
    <property type="component" value="Chromosome 11"/>
</dbReference>
<dbReference type="InterPro" id="IPR014371">
    <property type="entry name" value="Oat_ACAT_DAG_ARE"/>
</dbReference>
<evidence type="ECO:0000256" key="9">
    <source>
        <dbReference type="PIRNR" id="PIRNR000439"/>
    </source>
</evidence>
<organism evidence="12 13">
    <name type="scientific">Cynoglossus semilaevis</name>
    <name type="common">Tongue sole</name>
    <dbReference type="NCBI Taxonomy" id="244447"/>
    <lineage>
        <taxon>Eukaryota</taxon>
        <taxon>Metazoa</taxon>
        <taxon>Chordata</taxon>
        <taxon>Craniata</taxon>
        <taxon>Vertebrata</taxon>
        <taxon>Euteleostomi</taxon>
        <taxon>Actinopterygii</taxon>
        <taxon>Neopterygii</taxon>
        <taxon>Teleostei</taxon>
        <taxon>Neoteleostei</taxon>
        <taxon>Acanthomorphata</taxon>
        <taxon>Carangaria</taxon>
        <taxon>Pleuronectiformes</taxon>
        <taxon>Pleuronectoidei</taxon>
        <taxon>Cynoglossidae</taxon>
        <taxon>Cynoglossinae</taxon>
        <taxon>Cynoglossus</taxon>
    </lineage>
</organism>
<dbReference type="OMA" id="RESYPSM"/>
<dbReference type="GO" id="GO:0000062">
    <property type="term" value="F:fatty-acyl-CoA binding"/>
    <property type="evidence" value="ECO:0007669"/>
    <property type="project" value="TreeGrafter"/>
</dbReference>
<feature type="transmembrane region" description="Helical" evidence="11">
    <location>
        <begin position="63"/>
        <end position="84"/>
    </location>
</feature>
<reference evidence="12" key="3">
    <citation type="submission" date="2025-09" db="UniProtKB">
        <authorList>
            <consortium name="Ensembl"/>
        </authorList>
    </citation>
    <scope>IDENTIFICATION</scope>
</reference>
<dbReference type="AlphaFoldDB" id="A0A3P8VTJ5"/>
<dbReference type="Ensembl" id="ENSCSET00000016844.1">
    <property type="protein sequence ID" value="ENSCSEP00000016631.1"/>
    <property type="gene ID" value="ENSCSEG00000010682.1"/>
</dbReference>
<feature type="transmembrane region" description="Helical" evidence="11">
    <location>
        <begin position="254"/>
        <end position="277"/>
    </location>
</feature>
<keyword evidence="4 11" id="KW-0812">Transmembrane</keyword>
<feature type="transmembrane region" description="Helical" evidence="11">
    <location>
        <begin position="39"/>
        <end position="57"/>
    </location>
</feature>
<comment type="subcellular location">
    <subcellularLocation>
        <location evidence="1 9">Endoplasmic reticulum membrane</location>
        <topology evidence="1 9">Multi-pass membrane protein</topology>
    </subcellularLocation>
</comment>
<feature type="transmembrane region" description="Helical" evidence="11">
    <location>
        <begin position="328"/>
        <end position="348"/>
    </location>
</feature>
<dbReference type="PANTHER" id="PTHR10408:SF10">
    <property type="entry name" value="STEROL O-ACYLTRANSFERASE 2"/>
    <property type="match status" value="1"/>
</dbReference>
<dbReference type="PIRSF" id="PIRSF000439">
    <property type="entry name" value="Oat_ACAT_DAG_ARE"/>
    <property type="match status" value="1"/>
</dbReference>
<evidence type="ECO:0000256" key="7">
    <source>
        <dbReference type="ARBA" id="ARBA00023136"/>
    </source>
</evidence>
<evidence type="ECO:0000256" key="4">
    <source>
        <dbReference type="ARBA" id="ARBA00022692"/>
    </source>
</evidence>
<evidence type="ECO:0000256" key="6">
    <source>
        <dbReference type="ARBA" id="ARBA00022989"/>
    </source>
</evidence>
<name>A0A3P8VTJ5_CYNSE</name>
<keyword evidence="13" id="KW-1185">Reference proteome</keyword>
<dbReference type="GO" id="GO:0033344">
    <property type="term" value="P:cholesterol efflux"/>
    <property type="evidence" value="ECO:0007669"/>
    <property type="project" value="TreeGrafter"/>
</dbReference>
<keyword evidence="8 9" id="KW-0012">Acyltransferase</keyword>
<sequence>VLEQVQDHLSDLLDQALSESVQPYRHGQSSPNGNVTKKMTFLILYILSVCVSELFEISHIRTIYHMFIAVLLIFCLSTLAVDYIDQGRCVPRRKPLLCPLCFPLLTSTRLIWYARLTSRFKSYKLELSVGTVLSFAAVQTYVLGLCPIHVVVDNQLPPASRFIVILEQVSIRFLMKSYSFMRETAPAIIKNVPKEESPSFPTLSSYLYFLFCPTLIYRESYPSMQTLTTLSNFLMDTNQPFSLRTMVLAVFNSILPGIMLLLLCFFAFMHCWLNLFGELLHFADRMFYKDWWNSTSFANYYRTWNIVVHDWLYYYGYRDFLWLSKRRFRAAAMLSVFIVSAVVHEYALAMGFGFFYPVMFCLFAVFGVVFNFTLNDKRQSPVFNIIMWTCLFVGQGIQVCLYCQEWYAQIHCPRKENSFWELVTPRSWSCTYQR</sequence>
<dbReference type="GO" id="GO:0015485">
    <property type="term" value="F:cholesterol binding"/>
    <property type="evidence" value="ECO:0007669"/>
    <property type="project" value="TreeGrafter"/>
</dbReference>